<dbReference type="PANTHER" id="PTHR15715:SF37">
    <property type="entry name" value="LD47843P"/>
    <property type="match status" value="1"/>
</dbReference>
<evidence type="ECO:0000313" key="4">
    <source>
        <dbReference type="EMBL" id="CCK68133.1"/>
    </source>
</evidence>
<dbReference type="InterPro" id="IPR008984">
    <property type="entry name" value="SMAD_FHA_dom_sf"/>
</dbReference>
<dbReference type="PROSITE" id="PS50006">
    <property type="entry name" value="FHA_DOMAIN"/>
    <property type="match status" value="1"/>
</dbReference>
<gene>
    <name evidence="4" type="primary">KNAG0A04610</name>
    <name evidence="4" type="ordered locus">KNAG_0A04610</name>
</gene>
<evidence type="ECO:0000256" key="1">
    <source>
        <dbReference type="SAM" id="Coils"/>
    </source>
</evidence>
<dbReference type="SUPFAM" id="SSF49879">
    <property type="entry name" value="SMAD/FHA domain"/>
    <property type="match status" value="1"/>
</dbReference>
<reference evidence="5" key="2">
    <citation type="submission" date="2012-08" db="EMBL/GenBank/DDBJ databases">
        <title>Genome sequence of Kazachstania naganishii.</title>
        <authorList>
            <person name="Gordon J.L."/>
            <person name="Armisen D."/>
            <person name="Proux-Wera E."/>
            <person name="OhEigeartaigh S.S."/>
            <person name="Byrne K.P."/>
            <person name="Wolfe K.H."/>
        </authorList>
    </citation>
    <scope>NUCLEOTIDE SEQUENCE [LARGE SCALE GENOMIC DNA]</scope>
    <source>
        <strain evidence="5">ATCC MYA-139 / BCRC 22969 / CBS 8797 / CCRC 22969 / KCTC 17520 / NBRC 10181 / NCYC 3082</strain>
    </source>
</reference>
<dbReference type="GeneID" id="34523768"/>
<dbReference type="OMA" id="HACLSCD"/>
<dbReference type="KEGG" id="kng:KNAG_0A04610"/>
<dbReference type="HOGENOM" id="CLU_031992_0_0_1"/>
<protein>
    <recommendedName>
        <fullName evidence="3">FHA domain-containing protein</fullName>
    </recommendedName>
</protein>
<dbReference type="InterPro" id="IPR051176">
    <property type="entry name" value="Cent_Immune-Sig_Mod"/>
</dbReference>
<feature type="region of interest" description="Disordered" evidence="2">
    <location>
        <begin position="234"/>
        <end position="267"/>
    </location>
</feature>
<feature type="compositionally biased region" description="Basic and acidic residues" evidence="2">
    <location>
        <begin position="474"/>
        <end position="488"/>
    </location>
</feature>
<dbReference type="GO" id="GO:0005737">
    <property type="term" value="C:cytoplasm"/>
    <property type="evidence" value="ECO:0007669"/>
    <property type="project" value="TreeGrafter"/>
</dbReference>
<dbReference type="Gene3D" id="2.60.200.20">
    <property type="match status" value="1"/>
</dbReference>
<feature type="coiled-coil region" evidence="1">
    <location>
        <begin position="409"/>
        <end position="443"/>
    </location>
</feature>
<sequence length="555" mass="61338">MERGSPTVVKSKRLSVPQRAGRARSNSRSSGSRSQQEYEQFAKELDPVAAATVAPVTPVGTPARTKLDPANKLIPPPAVTSRNKYTYIMVLKSLNGTFETKFLVIPLKPDVLKLGRPVVNPGGGSAVGGSAKKDTGSLVRSDNGNFDSRVLSRNHACLSCDAKNGKIYIRDLKSSNGTFVNGVRVESNDVELKIGDVIDLGTDIDSKFEHRKISAYVEEISVIPLINGGFDYNNNSPYSEEGDSSKDKTSGKSVQHLQSNTGHTQPTAQNITSAMSAQRAAFEAAMFGDVNNLDLEDAILGPETEVLSGIFINNAIGTSPELINVIKTLASEIALEKQEYYKLKSMENFMINYTTNLEFVNKLMIEMNDKQLVKLQTTLKQNFLDKHDKLVSDVKDQVTKINKDKDLFKKTYETNASKDKERMNNLEMELEDLKTRLEVEKYKTAQLTKRQHVPPVEVPSLEPERNLPVTDQVKPIDNEDTPKDDTLQSKKPLQNTNITNNNASGKVITGIPNSPTTNEDSNKKGRAYNWRSKRMMTLSAVSIGLIAYLIKYSSS</sequence>
<proteinExistence type="predicted"/>
<dbReference type="InterPro" id="IPR000253">
    <property type="entry name" value="FHA_dom"/>
</dbReference>
<dbReference type="EMBL" id="HE978314">
    <property type="protein sequence ID" value="CCK68133.1"/>
    <property type="molecule type" value="Genomic_DNA"/>
</dbReference>
<dbReference type="CDD" id="cd22695">
    <property type="entry name" value="FHA_VPS64-like"/>
    <property type="match status" value="1"/>
</dbReference>
<dbReference type="PANTHER" id="PTHR15715">
    <property type="entry name" value="CENTROSOMAL PROTEIN OF 170 KDA"/>
    <property type="match status" value="1"/>
</dbReference>
<accession>J7REZ8</accession>
<dbReference type="Proteomes" id="UP000006310">
    <property type="component" value="Chromosome 1"/>
</dbReference>
<dbReference type="Pfam" id="PF00498">
    <property type="entry name" value="FHA"/>
    <property type="match status" value="1"/>
</dbReference>
<name>J7REZ8_HUIN7</name>
<feature type="compositionally biased region" description="Polar residues" evidence="2">
    <location>
        <begin position="255"/>
        <end position="267"/>
    </location>
</feature>
<dbReference type="STRING" id="1071383.J7REZ8"/>
<keyword evidence="1" id="KW-0175">Coiled coil</keyword>
<evidence type="ECO:0000256" key="2">
    <source>
        <dbReference type="SAM" id="MobiDB-lite"/>
    </source>
</evidence>
<dbReference type="OrthoDB" id="687730at2759"/>
<feature type="region of interest" description="Disordered" evidence="2">
    <location>
        <begin position="1"/>
        <end position="40"/>
    </location>
</feature>
<reference evidence="4 5" key="1">
    <citation type="journal article" date="2011" name="Proc. Natl. Acad. Sci. U.S.A.">
        <title>Evolutionary erosion of yeast sex chromosomes by mating-type switching accidents.</title>
        <authorList>
            <person name="Gordon J.L."/>
            <person name="Armisen D."/>
            <person name="Proux-Wera E."/>
            <person name="Oheigeartaigh S.S."/>
            <person name="Byrne K.P."/>
            <person name="Wolfe K.H."/>
        </authorList>
    </citation>
    <scope>NUCLEOTIDE SEQUENCE [LARGE SCALE GENOMIC DNA]</scope>
    <source>
        <strain evidence="5">ATCC MYA-139 / BCRC 22969 / CBS 8797 / CCRC 22969 / KCTC 17520 / NBRC 10181 / NCYC 3082</strain>
    </source>
</reference>
<evidence type="ECO:0000313" key="5">
    <source>
        <dbReference type="Proteomes" id="UP000006310"/>
    </source>
</evidence>
<dbReference type="eggNOG" id="KOG3872">
    <property type="taxonomic scope" value="Eukaryota"/>
</dbReference>
<evidence type="ECO:0000259" key="3">
    <source>
        <dbReference type="PROSITE" id="PS50006"/>
    </source>
</evidence>
<feature type="domain" description="FHA" evidence="3">
    <location>
        <begin position="112"/>
        <end position="185"/>
    </location>
</feature>
<feature type="region of interest" description="Disordered" evidence="2">
    <location>
        <begin position="448"/>
        <end position="525"/>
    </location>
</feature>
<dbReference type="AlphaFoldDB" id="J7REZ8"/>
<feature type="compositionally biased region" description="Low complexity" evidence="2">
    <location>
        <begin position="19"/>
        <end position="34"/>
    </location>
</feature>
<dbReference type="SMART" id="SM00240">
    <property type="entry name" value="FHA"/>
    <property type="match status" value="1"/>
</dbReference>
<feature type="compositionally biased region" description="Polar residues" evidence="2">
    <location>
        <begin position="489"/>
        <end position="504"/>
    </location>
</feature>
<organism evidence="4 5">
    <name type="scientific">Huiozyma naganishii (strain ATCC MYA-139 / BCRC 22969 / CBS 8797 / KCTC 17520 / NBRC 10181 / NCYC 3082 / Yp74L-3)</name>
    <name type="common">Yeast</name>
    <name type="synonym">Kazachstania naganishii</name>
    <dbReference type="NCBI Taxonomy" id="1071383"/>
    <lineage>
        <taxon>Eukaryota</taxon>
        <taxon>Fungi</taxon>
        <taxon>Dikarya</taxon>
        <taxon>Ascomycota</taxon>
        <taxon>Saccharomycotina</taxon>
        <taxon>Saccharomycetes</taxon>
        <taxon>Saccharomycetales</taxon>
        <taxon>Saccharomycetaceae</taxon>
        <taxon>Huiozyma</taxon>
    </lineage>
</organism>
<dbReference type="RefSeq" id="XP_022462379.1">
    <property type="nucleotide sequence ID" value="XM_022608919.1"/>
</dbReference>
<keyword evidence="5" id="KW-1185">Reference proteome</keyword>